<keyword evidence="2" id="KW-1185">Reference proteome</keyword>
<sequence length="75" mass="8496">MALPANKASRKDLNNGVWLTGSRTYLTKSDCSRTSQIRRHRDLLRTPTSVCLTALVTKGLEFTRVKVRTAVRFQC</sequence>
<name>A0AAW1R557_9CHLO</name>
<protein>
    <submittedName>
        <fullName evidence="1">Uncharacterized protein</fullName>
    </submittedName>
</protein>
<proteinExistence type="predicted"/>
<reference evidence="1 2" key="1">
    <citation type="journal article" date="2024" name="Nat. Commun.">
        <title>Phylogenomics reveals the evolutionary origins of lichenization in chlorophyte algae.</title>
        <authorList>
            <person name="Puginier C."/>
            <person name="Libourel C."/>
            <person name="Otte J."/>
            <person name="Skaloud P."/>
            <person name="Haon M."/>
            <person name="Grisel S."/>
            <person name="Petersen M."/>
            <person name="Berrin J.G."/>
            <person name="Delaux P.M."/>
            <person name="Dal Grande F."/>
            <person name="Keller J."/>
        </authorList>
    </citation>
    <scope>NUCLEOTIDE SEQUENCE [LARGE SCALE GENOMIC DNA]</scope>
    <source>
        <strain evidence="1 2">SAG 2043</strain>
    </source>
</reference>
<dbReference type="EMBL" id="JALJOR010000001">
    <property type="protein sequence ID" value="KAK9828729.1"/>
    <property type="molecule type" value="Genomic_DNA"/>
</dbReference>
<organism evidence="1 2">
    <name type="scientific">[Myrmecia] bisecta</name>
    <dbReference type="NCBI Taxonomy" id="41462"/>
    <lineage>
        <taxon>Eukaryota</taxon>
        <taxon>Viridiplantae</taxon>
        <taxon>Chlorophyta</taxon>
        <taxon>core chlorophytes</taxon>
        <taxon>Trebouxiophyceae</taxon>
        <taxon>Trebouxiales</taxon>
        <taxon>Trebouxiaceae</taxon>
        <taxon>Myrmecia</taxon>
    </lineage>
</organism>
<gene>
    <name evidence="1" type="ORF">WJX72_001757</name>
</gene>
<evidence type="ECO:0000313" key="1">
    <source>
        <dbReference type="EMBL" id="KAK9828729.1"/>
    </source>
</evidence>
<dbReference type="AlphaFoldDB" id="A0AAW1R557"/>
<accession>A0AAW1R557</accession>
<dbReference type="Proteomes" id="UP001489004">
    <property type="component" value="Unassembled WGS sequence"/>
</dbReference>
<evidence type="ECO:0000313" key="2">
    <source>
        <dbReference type="Proteomes" id="UP001489004"/>
    </source>
</evidence>
<comment type="caution">
    <text evidence="1">The sequence shown here is derived from an EMBL/GenBank/DDBJ whole genome shotgun (WGS) entry which is preliminary data.</text>
</comment>